<evidence type="ECO:0000313" key="2">
    <source>
        <dbReference type="Proteomes" id="UP001310594"/>
    </source>
</evidence>
<gene>
    <name evidence="1" type="ORF">LTR97_008935</name>
</gene>
<proteinExistence type="predicted"/>
<organism evidence="1 2">
    <name type="scientific">Elasticomyces elasticus</name>
    <dbReference type="NCBI Taxonomy" id="574655"/>
    <lineage>
        <taxon>Eukaryota</taxon>
        <taxon>Fungi</taxon>
        <taxon>Dikarya</taxon>
        <taxon>Ascomycota</taxon>
        <taxon>Pezizomycotina</taxon>
        <taxon>Dothideomycetes</taxon>
        <taxon>Dothideomycetidae</taxon>
        <taxon>Mycosphaerellales</taxon>
        <taxon>Teratosphaeriaceae</taxon>
        <taxon>Elasticomyces</taxon>
    </lineage>
</organism>
<comment type="caution">
    <text evidence="1">The sequence shown here is derived from an EMBL/GenBank/DDBJ whole genome shotgun (WGS) entry which is preliminary data.</text>
</comment>
<reference evidence="1" key="1">
    <citation type="submission" date="2023-08" db="EMBL/GenBank/DDBJ databases">
        <title>Black Yeasts Isolated from many extreme environments.</title>
        <authorList>
            <person name="Coleine C."/>
            <person name="Stajich J.E."/>
            <person name="Selbmann L."/>
        </authorList>
    </citation>
    <scope>NUCLEOTIDE SEQUENCE</scope>
    <source>
        <strain evidence="1">CCFEE 5810</strain>
    </source>
</reference>
<protein>
    <submittedName>
        <fullName evidence="1">Uncharacterized protein</fullName>
    </submittedName>
</protein>
<sequence length="204" mass="23780">MPRHRIKRAADITQHSPLLRLAPELRNSIYEYCLPLDKVESYGDSALARVCQQLRKEYGGVYKSYASSGASKVEIHVKNFQYDNIIPTLRSLPRFNARTPEGNEIEPYTRIRICVHLTNEFTQYRDRIRGLNDGLDTGFKNANGGVIYLRCEYRFILDDRTFDKEYAREVMRKMDWCLGRPVFRSPDFKGRWVTIYPAFIAALG</sequence>
<accession>A0AAN7ZYI4</accession>
<name>A0AAN7ZYI4_9PEZI</name>
<dbReference type="EMBL" id="JAVRQU010000014">
    <property type="protein sequence ID" value="KAK5695428.1"/>
    <property type="molecule type" value="Genomic_DNA"/>
</dbReference>
<evidence type="ECO:0000313" key="1">
    <source>
        <dbReference type="EMBL" id="KAK5695428.1"/>
    </source>
</evidence>
<dbReference type="Proteomes" id="UP001310594">
    <property type="component" value="Unassembled WGS sequence"/>
</dbReference>
<dbReference type="AlphaFoldDB" id="A0AAN7ZYI4"/>